<evidence type="ECO:0000313" key="1">
    <source>
        <dbReference type="EMBL" id="SIO53679.1"/>
    </source>
</evidence>
<reference evidence="1 2" key="1">
    <citation type="submission" date="2016-11" db="EMBL/GenBank/DDBJ databases">
        <authorList>
            <person name="Jaros S."/>
            <person name="Januszkiewicz K."/>
            <person name="Wedrychowicz H."/>
        </authorList>
    </citation>
    <scope>NUCLEOTIDE SEQUENCE [LARGE SCALE GENOMIC DNA]</scope>
    <source>
        <strain evidence="1 2">DSM 24787</strain>
    </source>
</reference>
<name>A0A1N6KAQ8_9BACT</name>
<dbReference type="RefSeq" id="WP_074242683.1">
    <property type="nucleotide sequence ID" value="NZ_FSRA01000002.1"/>
</dbReference>
<dbReference type="Proteomes" id="UP000185003">
    <property type="component" value="Unassembled WGS sequence"/>
</dbReference>
<dbReference type="EMBL" id="FSRA01000002">
    <property type="protein sequence ID" value="SIO53679.1"/>
    <property type="molecule type" value="Genomic_DNA"/>
</dbReference>
<dbReference type="OrthoDB" id="6902230at2"/>
<dbReference type="STRING" id="536979.SAMN04488055_5459"/>
<gene>
    <name evidence="1" type="ORF">SAMN04488055_5459</name>
</gene>
<evidence type="ECO:0000313" key="2">
    <source>
        <dbReference type="Proteomes" id="UP000185003"/>
    </source>
</evidence>
<sequence>MDQEILPVPEEGGQDYALKAAKGALGAFPLVGGLMGELVTMCIEPNYQKRMREWMEATNMILTQLIESGISKEEIFENEKFQSLFVKSSKIYMENIEEYKKPLLRAAFQSAIISNLALDKKYIFLDMVAQLTETQLMILKGIYDNEQLYETGTHLYGDALREQFSERYTGGDFHYYELLQHGLENFRLLNHAVTDPAIENNNRVEWHLTTSTIGKEFIEYIDS</sequence>
<proteinExistence type="predicted"/>
<accession>A0A1N6KAQ8</accession>
<protein>
    <submittedName>
        <fullName evidence="1">Uncharacterized protein</fullName>
    </submittedName>
</protein>
<organism evidence="1 2">
    <name type="scientific">Chitinophaga niabensis</name>
    <dbReference type="NCBI Taxonomy" id="536979"/>
    <lineage>
        <taxon>Bacteria</taxon>
        <taxon>Pseudomonadati</taxon>
        <taxon>Bacteroidota</taxon>
        <taxon>Chitinophagia</taxon>
        <taxon>Chitinophagales</taxon>
        <taxon>Chitinophagaceae</taxon>
        <taxon>Chitinophaga</taxon>
    </lineage>
</organism>
<keyword evidence="2" id="KW-1185">Reference proteome</keyword>
<dbReference type="AlphaFoldDB" id="A0A1N6KAQ8"/>